<dbReference type="SUPFAM" id="SSF103473">
    <property type="entry name" value="MFS general substrate transporter"/>
    <property type="match status" value="1"/>
</dbReference>
<evidence type="ECO:0000259" key="10">
    <source>
        <dbReference type="PROSITE" id="PS50850"/>
    </source>
</evidence>
<keyword evidence="4 9" id="KW-0812">Transmembrane</keyword>
<dbReference type="EMBL" id="MNUE01000003">
    <property type="protein sequence ID" value="OJD39032.1"/>
    <property type="molecule type" value="Genomic_DNA"/>
</dbReference>
<dbReference type="GO" id="GO:0005351">
    <property type="term" value="F:carbohydrate:proton symporter activity"/>
    <property type="evidence" value="ECO:0007669"/>
    <property type="project" value="TreeGrafter"/>
</dbReference>
<evidence type="ECO:0000256" key="7">
    <source>
        <dbReference type="RuleBase" id="RU003346"/>
    </source>
</evidence>
<dbReference type="InterPro" id="IPR036259">
    <property type="entry name" value="MFS_trans_sf"/>
</dbReference>
<evidence type="ECO:0000256" key="8">
    <source>
        <dbReference type="SAM" id="MobiDB-lite"/>
    </source>
</evidence>
<evidence type="ECO:0000256" key="4">
    <source>
        <dbReference type="ARBA" id="ARBA00022692"/>
    </source>
</evidence>
<dbReference type="PANTHER" id="PTHR48022:SF64">
    <property type="entry name" value="MAJOR FACILITATOR SUPERFAMILY (MFS) PROFILE DOMAIN-CONTAINING PROTEIN"/>
    <property type="match status" value="1"/>
</dbReference>
<dbReference type="InterPro" id="IPR005829">
    <property type="entry name" value="Sugar_transporter_CS"/>
</dbReference>
<feature type="transmembrane region" description="Helical" evidence="9">
    <location>
        <begin position="110"/>
        <end position="129"/>
    </location>
</feature>
<name>A0A1J9REQ7_9PEZI</name>
<dbReference type="PROSITE" id="PS00216">
    <property type="entry name" value="SUGAR_TRANSPORT_1"/>
    <property type="match status" value="2"/>
</dbReference>
<dbReference type="NCBIfam" id="TIGR00879">
    <property type="entry name" value="SP"/>
    <property type="match status" value="1"/>
</dbReference>
<dbReference type="Proteomes" id="UP000183809">
    <property type="component" value="Unassembled WGS sequence"/>
</dbReference>
<evidence type="ECO:0000256" key="1">
    <source>
        <dbReference type="ARBA" id="ARBA00004141"/>
    </source>
</evidence>
<sequence>MADSKRVTVDEEKLPDEERAPKIEIPELTWWRDPGLRKLYCMMPILFLGSTINGYDGSLLNGLQTMDPWQEYFDHPTSARLGLFTAIQNIGSFVALFFSSYAADMLGRKIGVVIGLIVLLVGTVIQVVPSVNSGMFIGGRFLVGFGSNLSQGSAPLLVMELAYPTHRGKLTTMYNTLWYVGSIVAAWTVYGTVKYTSDAAWRIPVGVQAAMPVMQLIGIWFLPESPRWLCAKDRTSEAFEVLSKYHANGDTHSVFIEQELSEIQETIRLEQQSAQNGWADLVRTPGNRKRVLLILLTAFFSQCSGNGLVSYYIHDILTSVGVRDAGDQSVINGGLQVWSFLVAVGFSVLLVDRLGRRTLFMTAAVGMLVTFSVWTACSAVYAETSGTNTSAGRAVIAMIFLFYTAAGFAWPGLTVAYCAEILPFPIRARGLALAMAATAASSVLNQYVNPVGLAAWRWRFYLVYVVVLLFECVAVWGLYVETGGSRTLEGVAGLFDGVEAGGKGAGKREEREGKREEGKEGRGGVEHVEEAVEGKVEGGQ</sequence>
<dbReference type="GO" id="GO:0016020">
    <property type="term" value="C:membrane"/>
    <property type="evidence" value="ECO:0007669"/>
    <property type="project" value="UniProtKB-SubCell"/>
</dbReference>
<dbReference type="AlphaFoldDB" id="A0A1J9REQ7"/>
<dbReference type="PRINTS" id="PR00171">
    <property type="entry name" value="SUGRTRNSPORT"/>
</dbReference>
<accession>A0A1J9REQ7</accession>
<dbReference type="FunFam" id="1.20.1250.20:FF:000117">
    <property type="entry name" value="MFS hexose transporter"/>
    <property type="match status" value="1"/>
</dbReference>
<dbReference type="PROSITE" id="PS50850">
    <property type="entry name" value="MFS"/>
    <property type="match status" value="1"/>
</dbReference>
<feature type="transmembrane region" description="Helical" evidence="9">
    <location>
        <begin position="333"/>
        <end position="351"/>
    </location>
</feature>
<feature type="transmembrane region" description="Helical" evidence="9">
    <location>
        <begin position="431"/>
        <end position="448"/>
    </location>
</feature>
<protein>
    <submittedName>
        <fullName evidence="11">Hexose transporter protein</fullName>
    </submittedName>
</protein>
<evidence type="ECO:0000313" key="12">
    <source>
        <dbReference type="Proteomes" id="UP000183809"/>
    </source>
</evidence>
<dbReference type="InterPro" id="IPR020846">
    <property type="entry name" value="MFS_dom"/>
</dbReference>
<comment type="subcellular location">
    <subcellularLocation>
        <location evidence="1">Membrane</location>
        <topology evidence="1">Multi-pass membrane protein</topology>
    </subcellularLocation>
</comment>
<feature type="compositionally biased region" description="Basic and acidic residues" evidence="8">
    <location>
        <begin position="506"/>
        <end position="540"/>
    </location>
</feature>
<keyword evidence="3 7" id="KW-0813">Transport</keyword>
<dbReference type="OrthoDB" id="6133115at2759"/>
<evidence type="ECO:0000256" key="9">
    <source>
        <dbReference type="SAM" id="Phobius"/>
    </source>
</evidence>
<feature type="transmembrane region" description="Helical" evidence="9">
    <location>
        <begin position="78"/>
        <end position="98"/>
    </location>
</feature>
<evidence type="ECO:0000256" key="3">
    <source>
        <dbReference type="ARBA" id="ARBA00022448"/>
    </source>
</evidence>
<feature type="transmembrane region" description="Helical" evidence="9">
    <location>
        <begin position="291"/>
        <end position="313"/>
    </location>
</feature>
<feature type="transmembrane region" description="Helical" evidence="9">
    <location>
        <begin position="358"/>
        <end position="382"/>
    </location>
</feature>
<dbReference type="Gene3D" id="1.20.1250.20">
    <property type="entry name" value="MFS general substrate transporter like domains"/>
    <property type="match status" value="1"/>
</dbReference>
<comment type="similarity">
    <text evidence="2 7">Belongs to the major facilitator superfamily. Sugar transporter (TC 2.A.1.1) family.</text>
</comment>
<feature type="region of interest" description="Disordered" evidence="8">
    <location>
        <begin position="500"/>
        <end position="540"/>
    </location>
</feature>
<comment type="caution">
    <text evidence="11">The sequence shown here is derived from an EMBL/GenBank/DDBJ whole genome shotgun (WGS) entry which is preliminary data.</text>
</comment>
<proteinExistence type="inferred from homology"/>
<evidence type="ECO:0000256" key="2">
    <source>
        <dbReference type="ARBA" id="ARBA00010992"/>
    </source>
</evidence>
<feature type="transmembrane region" description="Helical" evidence="9">
    <location>
        <begin position="460"/>
        <end position="479"/>
    </location>
</feature>
<dbReference type="GeneID" id="31014392"/>
<dbReference type="InterPro" id="IPR005828">
    <property type="entry name" value="MFS_sugar_transport-like"/>
</dbReference>
<evidence type="ECO:0000313" key="11">
    <source>
        <dbReference type="EMBL" id="OJD39032.1"/>
    </source>
</evidence>
<dbReference type="InterPro" id="IPR003663">
    <property type="entry name" value="Sugar/inositol_transpt"/>
</dbReference>
<organism evidence="11 12">
    <name type="scientific">Diplodia corticola</name>
    <dbReference type="NCBI Taxonomy" id="236234"/>
    <lineage>
        <taxon>Eukaryota</taxon>
        <taxon>Fungi</taxon>
        <taxon>Dikarya</taxon>
        <taxon>Ascomycota</taxon>
        <taxon>Pezizomycotina</taxon>
        <taxon>Dothideomycetes</taxon>
        <taxon>Dothideomycetes incertae sedis</taxon>
        <taxon>Botryosphaeriales</taxon>
        <taxon>Botryosphaeriaceae</taxon>
        <taxon>Diplodia</taxon>
    </lineage>
</organism>
<feature type="transmembrane region" description="Helical" evidence="9">
    <location>
        <begin position="39"/>
        <end position="58"/>
    </location>
</feature>
<dbReference type="Pfam" id="PF00083">
    <property type="entry name" value="Sugar_tr"/>
    <property type="match status" value="1"/>
</dbReference>
<feature type="transmembrane region" description="Helical" evidence="9">
    <location>
        <begin position="175"/>
        <end position="193"/>
    </location>
</feature>
<keyword evidence="12" id="KW-1185">Reference proteome</keyword>
<dbReference type="InterPro" id="IPR050360">
    <property type="entry name" value="MFS_Sugar_Transporters"/>
</dbReference>
<feature type="domain" description="Major facilitator superfamily (MFS) profile" evidence="10">
    <location>
        <begin position="42"/>
        <end position="483"/>
    </location>
</feature>
<evidence type="ECO:0000256" key="6">
    <source>
        <dbReference type="ARBA" id="ARBA00023136"/>
    </source>
</evidence>
<dbReference type="RefSeq" id="XP_020134643.1">
    <property type="nucleotide sequence ID" value="XM_020274131.1"/>
</dbReference>
<evidence type="ECO:0000256" key="5">
    <source>
        <dbReference type="ARBA" id="ARBA00022989"/>
    </source>
</evidence>
<gene>
    <name evidence="11" type="ORF">BKCO1_3000230</name>
</gene>
<feature type="transmembrane region" description="Helical" evidence="9">
    <location>
        <begin position="394"/>
        <end position="419"/>
    </location>
</feature>
<keyword evidence="6 9" id="KW-0472">Membrane</keyword>
<keyword evidence="5 9" id="KW-1133">Transmembrane helix</keyword>
<reference evidence="11 12" key="1">
    <citation type="submission" date="2016-10" db="EMBL/GenBank/DDBJ databases">
        <title>Proteomics and genomics reveal pathogen-plant mechanisms compatible with a hemibiotrophic lifestyle of Diplodia corticola.</title>
        <authorList>
            <person name="Fernandes I."/>
            <person name="De Jonge R."/>
            <person name="Van De Peer Y."/>
            <person name="Devreese B."/>
            <person name="Alves A."/>
            <person name="Esteves A.C."/>
        </authorList>
    </citation>
    <scope>NUCLEOTIDE SEQUENCE [LARGE SCALE GENOMIC DNA]</scope>
    <source>
        <strain evidence="11 12">CBS 112549</strain>
    </source>
</reference>
<dbReference type="PANTHER" id="PTHR48022">
    <property type="entry name" value="PLASTIDIC GLUCOSE TRANSPORTER 4"/>
    <property type="match status" value="1"/>
</dbReference>